<evidence type="ECO:0000256" key="2">
    <source>
        <dbReference type="SAM" id="SignalP"/>
    </source>
</evidence>
<dbReference type="PROSITE" id="PS51318">
    <property type="entry name" value="TAT"/>
    <property type="match status" value="1"/>
</dbReference>
<feature type="region of interest" description="Disordered" evidence="1">
    <location>
        <begin position="78"/>
        <end position="104"/>
    </location>
</feature>
<protein>
    <submittedName>
        <fullName evidence="3">Outer membrane receptor protein involved in Fe transport</fullName>
    </submittedName>
</protein>
<reference evidence="3 4" key="1">
    <citation type="submission" date="2020-08" db="EMBL/GenBank/DDBJ databases">
        <title>Genomic Encyclopedia of Type Strains, Phase IV (KMG-IV): sequencing the most valuable type-strain genomes for metagenomic binning, comparative biology and taxonomic classification.</title>
        <authorList>
            <person name="Goeker M."/>
        </authorList>
    </citation>
    <scope>NUCLEOTIDE SEQUENCE [LARGE SCALE GENOMIC DNA]</scope>
    <source>
        <strain evidence="3 4">DSM 45385</strain>
    </source>
</reference>
<evidence type="ECO:0000313" key="3">
    <source>
        <dbReference type="EMBL" id="MBB5082084.1"/>
    </source>
</evidence>
<sequence length="104" mass="10537">MPMTNRRAAFAFAAGLCALAWLGSPGTAAATTTPTIVVTSPADTPVRARTLGTPVTVEPRRSGQHSVSVVSASDFSVTAPASRTGPGSEMLHGDPHVAVLGPTR</sequence>
<keyword evidence="2" id="KW-0732">Signal</keyword>
<evidence type="ECO:0000256" key="1">
    <source>
        <dbReference type="SAM" id="MobiDB-lite"/>
    </source>
</evidence>
<proteinExistence type="predicted"/>
<gene>
    <name evidence="3" type="ORF">HNR40_007579</name>
</gene>
<name>A0A7W8AAI3_9ACTN</name>
<feature type="chain" id="PRO_5030712923" evidence="2">
    <location>
        <begin position="31"/>
        <end position="104"/>
    </location>
</feature>
<keyword evidence="4" id="KW-1185">Reference proteome</keyword>
<dbReference type="Proteomes" id="UP000568380">
    <property type="component" value="Unassembled WGS sequence"/>
</dbReference>
<comment type="caution">
    <text evidence="3">The sequence shown here is derived from an EMBL/GenBank/DDBJ whole genome shotgun (WGS) entry which is preliminary data.</text>
</comment>
<dbReference type="RefSeq" id="WP_184969982.1">
    <property type="nucleotide sequence ID" value="NZ_JACHIN010000012.1"/>
</dbReference>
<feature type="signal peptide" evidence="2">
    <location>
        <begin position="1"/>
        <end position="30"/>
    </location>
</feature>
<accession>A0A7W8AAI3</accession>
<keyword evidence="3" id="KW-0675">Receptor</keyword>
<evidence type="ECO:0000313" key="4">
    <source>
        <dbReference type="Proteomes" id="UP000568380"/>
    </source>
</evidence>
<dbReference type="InterPro" id="IPR006311">
    <property type="entry name" value="TAT_signal"/>
</dbReference>
<organism evidence="3 4">
    <name type="scientific">Nonomuraea endophytica</name>
    <dbReference type="NCBI Taxonomy" id="714136"/>
    <lineage>
        <taxon>Bacteria</taxon>
        <taxon>Bacillati</taxon>
        <taxon>Actinomycetota</taxon>
        <taxon>Actinomycetes</taxon>
        <taxon>Streptosporangiales</taxon>
        <taxon>Streptosporangiaceae</taxon>
        <taxon>Nonomuraea</taxon>
    </lineage>
</organism>
<dbReference type="AlphaFoldDB" id="A0A7W8AAI3"/>
<dbReference type="EMBL" id="JACHIN010000012">
    <property type="protein sequence ID" value="MBB5082084.1"/>
    <property type="molecule type" value="Genomic_DNA"/>
</dbReference>